<dbReference type="EMBL" id="VXDD01000007">
    <property type="protein sequence ID" value="KAB0299137.1"/>
    <property type="molecule type" value="Genomic_DNA"/>
</dbReference>
<reference evidence="1 3" key="1">
    <citation type="submission" date="2019-09" db="EMBL/GenBank/DDBJ databases">
        <title>Vibrio Fortis S7-72.</title>
        <authorList>
            <person name="Das S.K."/>
        </authorList>
    </citation>
    <scope>NUCLEOTIDE SEQUENCE [LARGE SCALE GENOMIC DNA]</scope>
    <source>
        <strain evidence="1 3">S7-72</strain>
    </source>
</reference>
<organism evidence="1 3">
    <name type="scientific">Vibrio fortis</name>
    <dbReference type="NCBI Taxonomy" id="212667"/>
    <lineage>
        <taxon>Bacteria</taxon>
        <taxon>Pseudomonadati</taxon>
        <taxon>Pseudomonadota</taxon>
        <taxon>Gammaproteobacteria</taxon>
        <taxon>Vibrionales</taxon>
        <taxon>Vibrionaceae</taxon>
        <taxon>Vibrio</taxon>
    </lineage>
</organism>
<dbReference type="EMBL" id="VXDD01000007">
    <property type="protein sequence ID" value="KAB0299148.1"/>
    <property type="molecule type" value="Genomic_DNA"/>
</dbReference>
<evidence type="ECO:0000313" key="1">
    <source>
        <dbReference type="EMBL" id="KAB0299137.1"/>
    </source>
</evidence>
<name>A0A5N3RXT1_9VIBR</name>
<proteinExistence type="predicted"/>
<evidence type="ECO:0000313" key="3">
    <source>
        <dbReference type="Proteomes" id="UP000326687"/>
    </source>
</evidence>
<accession>A0A5N3RXT1</accession>
<evidence type="ECO:0000313" key="2">
    <source>
        <dbReference type="EMBL" id="KAB0299148.1"/>
    </source>
</evidence>
<comment type="caution">
    <text evidence="1">The sequence shown here is derived from an EMBL/GenBank/DDBJ whole genome shotgun (WGS) entry which is preliminary data.</text>
</comment>
<dbReference type="AlphaFoldDB" id="A0A5N3RXT1"/>
<gene>
    <name evidence="1" type="ORF">F2Z80_25195</name>
    <name evidence="2" type="ORF">F2Z80_25255</name>
</gene>
<dbReference type="Proteomes" id="UP000326687">
    <property type="component" value="Unassembled WGS sequence"/>
</dbReference>
<protein>
    <submittedName>
        <fullName evidence="1">Uncharacterized protein</fullName>
    </submittedName>
</protein>
<sequence>MSMIFKTTGRTGHEMIKMIRSFYCKETKKPQKIQLGKFRKSDIPSIAYDKKFVPKVIEELKEKGATNEEIAEAEDYINVLFEAEQEKAVLREKGAFLSHVKLAASAHESHLELLTETERVELWDSIKTIESKLRAVGITKPRKPRTKS</sequence>